<protein>
    <submittedName>
        <fullName evidence="9">Related to SAC2 protein</fullName>
    </submittedName>
</protein>
<reference evidence="9" key="1">
    <citation type="submission" date="2018-03" db="EMBL/GenBank/DDBJ databases">
        <authorList>
            <person name="Guldener U."/>
        </authorList>
    </citation>
    <scope>NUCLEOTIDE SEQUENCE</scope>
</reference>
<sequence length="668" mass="74153">MWLDRLASQSGPPTPPSQPASRSYSPLPRRTSGGLNPYVTSQRASQTPRGSSVSLVSSGSATSLLGTSRRPNGSALRYSRSYPEGPAPEEVLEKLLGVEIAEAGPDGRAPHSITEVDLELNFDLAGLSLGELVATEPSGPKPAGPRRPQTVRDFEEQSSALEVLHKSIVECDDVLNSVETNFASFRNDLAVVSTDIETLQNRSTSLNSRLENRKTVRKALGPVIEELSVSPEIVSKVVEGPMDESWIKALGEVDKRATAYHKAAGGSKKSKAWSDLGPLLENLVLKAIERIRDYLVAQIKAIRSPQINAQVIQQQSFLRVKDAYAFLYKHHSALGDEICIAYMNTMRWYYHSQFTRYLKALEKIKVHVIDKNDLLGHEEAARKTSILSGSKTQGPPHDAFNLGRRVDHLKTSNQAALSSYLAEEDKSTHFLEVPFRNFNLALIDNASAEYTFLSTFFYPAMSLSTVSKHFHYIFDQTFLLGQGLTKSLINDTYDGLGLLLCIRLNQRVAFELQRRKIPVADGYINGTNMLLWPRLQLVMNHHGESVRQLAGSIPARPPARSASELAKLTPAPHVVTQKFGQLLHGILVLCTEAGDDEPVIQSLQRLRSEVEAFLTKQSKMFGDKRKQERFLYNNYSLILTIISDMEGKMAEEQLEHFDGLKAAFQEVA</sequence>
<feature type="domain" description="Vps52 coiled-coil" evidence="7">
    <location>
        <begin position="156"/>
        <end position="327"/>
    </location>
</feature>
<feature type="compositionally biased region" description="Low complexity" evidence="6">
    <location>
        <begin position="50"/>
        <end position="68"/>
    </location>
</feature>
<dbReference type="PANTHER" id="PTHR14190:SF7">
    <property type="entry name" value="VACUOLAR PROTEIN SORTING-ASSOCIATED PROTEIN 52 HOMOLOG"/>
    <property type="match status" value="1"/>
</dbReference>
<dbReference type="AlphaFoldDB" id="A0AAE8N636"/>
<dbReference type="GO" id="GO:0005829">
    <property type="term" value="C:cytosol"/>
    <property type="evidence" value="ECO:0007669"/>
    <property type="project" value="GOC"/>
</dbReference>
<feature type="domain" description="Vps52 C-terminal" evidence="8">
    <location>
        <begin position="344"/>
        <end position="666"/>
    </location>
</feature>
<dbReference type="GO" id="GO:0032456">
    <property type="term" value="P:endocytic recycling"/>
    <property type="evidence" value="ECO:0007669"/>
    <property type="project" value="TreeGrafter"/>
</dbReference>
<evidence type="ECO:0000256" key="4">
    <source>
        <dbReference type="ARBA" id="ARBA00022927"/>
    </source>
</evidence>
<evidence type="ECO:0000313" key="10">
    <source>
        <dbReference type="Proteomes" id="UP001187682"/>
    </source>
</evidence>
<dbReference type="Pfam" id="PF20655">
    <property type="entry name" value="Vps52_C"/>
    <property type="match status" value="1"/>
</dbReference>
<evidence type="ECO:0000256" key="3">
    <source>
        <dbReference type="ARBA" id="ARBA00022448"/>
    </source>
</evidence>
<evidence type="ECO:0000256" key="1">
    <source>
        <dbReference type="ARBA" id="ARBA00004601"/>
    </source>
</evidence>
<dbReference type="GO" id="GO:0000938">
    <property type="term" value="C:GARP complex"/>
    <property type="evidence" value="ECO:0007669"/>
    <property type="project" value="TreeGrafter"/>
</dbReference>
<proteinExistence type="inferred from homology"/>
<dbReference type="InterPro" id="IPR007258">
    <property type="entry name" value="Vps52"/>
</dbReference>
<comment type="similarity">
    <text evidence="2">Belongs to the VPS52 family.</text>
</comment>
<feature type="region of interest" description="Disordered" evidence="6">
    <location>
        <begin position="133"/>
        <end position="152"/>
    </location>
</feature>
<feature type="region of interest" description="Disordered" evidence="6">
    <location>
        <begin position="1"/>
        <end position="85"/>
    </location>
</feature>
<organism evidence="9 10">
    <name type="scientific">Cephalotrichum gorgonifer</name>
    <dbReference type="NCBI Taxonomy" id="2041049"/>
    <lineage>
        <taxon>Eukaryota</taxon>
        <taxon>Fungi</taxon>
        <taxon>Dikarya</taxon>
        <taxon>Ascomycota</taxon>
        <taxon>Pezizomycotina</taxon>
        <taxon>Sordariomycetes</taxon>
        <taxon>Hypocreomycetidae</taxon>
        <taxon>Microascales</taxon>
        <taxon>Microascaceae</taxon>
        <taxon>Cephalotrichum</taxon>
    </lineage>
</organism>
<dbReference type="GO" id="GO:0019905">
    <property type="term" value="F:syntaxin binding"/>
    <property type="evidence" value="ECO:0007669"/>
    <property type="project" value="TreeGrafter"/>
</dbReference>
<evidence type="ECO:0000259" key="7">
    <source>
        <dbReference type="Pfam" id="PF04129"/>
    </source>
</evidence>
<comment type="subcellular location">
    <subcellularLocation>
        <location evidence="1">Golgi apparatus</location>
        <location evidence="1">trans-Golgi network</location>
    </subcellularLocation>
</comment>
<dbReference type="GO" id="GO:0015031">
    <property type="term" value="P:protein transport"/>
    <property type="evidence" value="ECO:0007669"/>
    <property type="project" value="UniProtKB-KW"/>
</dbReference>
<keyword evidence="5" id="KW-0333">Golgi apparatus</keyword>
<dbReference type="InterPro" id="IPR048361">
    <property type="entry name" value="Vps52_C"/>
</dbReference>
<dbReference type="EMBL" id="ONZQ02000014">
    <property type="protein sequence ID" value="SPO05813.1"/>
    <property type="molecule type" value="Genomic_DNA"/>
</dbReference>
<dbReference type="PANTHER" id="PTHR14190">
    <property type="entry name" value="SUPPRESSOR OF ACTIN MUTATIONS 2/VACUOLAR PROTEIN SORTING 52"/>
    <property type="match status" value="1"/>
</dbReference>
<evidence type="ECO:0000259" key="8">
    <source>
        <dbReference type="Pfam" id="PF20655"/>
    </source>
</evidence>
<accession>A0AAE8N636</accession>
<comment type="caution">
    <text evidence="9">The sequence shown here is derived from an EMBL/GenBank/DDBJ whole genome shotgun (WGS) entry which is preliminary data.</text>
</comment>
<feature type="compositionally biased region" description="Polar residues" evidence="6">
    <location>
        <begin position="38"/>
        <end position="49"/>
    </location>
</feature>
<evidence type="ECO:0000256" key="6">
    <source>
        <dbReference type="SAM" id="MobiDB-lite"/>
    </source>
</evidence>
<evidence type="ECO:0000256" key="5">
    <source>
        <dbReference type="ARBA" id="ARBA00023034"/>
    </source>
</evidence>
<gene>
    <name evidence="9" type="ORF">DNG_08500</name>
</gene>
<evidence type="ECO:0000256" key="2">
    <source>
        <dbReference type="ARBA" id="ARBA00008180"/>
    </source>
</evidence>
<name>A0AAE8N636_9PEZI</name>
<keyword evidence="3" id="KW-0813">Transport</keyword>
<dbReference type="GO" id="GO:0006896">
    <property type="term" value="P:Golgi to vacuole transport"/>
    <property type="evidence" value="ECO:0007669"/>
    <property type="project" value="TreeGrafter"/>
</dbReference>
<keyword evidence="10" id="KW-1185">Reference proteome</keyword>
<evidence type="ECO:0000313" key="9">
    <source>
        <dbReference type="EMBL" id="SPO05813.1"/>
    </source>
</evidence>
<dbReference type="Proteomes" id="UP001187682">
    <property type="component" value="Unassembled WGS sequence"/>
</dbReference>
<dbReference type="GO" id="GO:0042147">
    <property type="term" value="P:retrograde transport, endosome to Golgi"/>
    <property type="evidence" value="ECO:0007669"/>
    <property type="project" value="TreeGrafter"/>
</dbReference>
<keyword evidence="4" id="KW-0653">Protein transport</keyword>
<dbReference type="InterPro" id="IPR048319">
    <property type="entry name" value="Vps52_CC"/>
</dbReference>
<dbReference type="Pfam" id="PF04129">
    <property type="entry name" value="Vps52_CC"/>
    <property type="match status" value="1"/>
</dbReference>